<comment type="subcellular location">
    <subcellularLocation>
        <location evidence="1">Cell membrane</location>
        <topology evidence="1">Multi-pass membrane protein</topology>
    </subcellularLocation>
</comment>
<dbReference type="InterPro" id="IPR036640">
    <property type="entry name" value="ABC1_TM_sf"/>
</dbReference>
<reference evidence="14 15" key="1">
    <citation type="submission" date="2011-05" db="EMBL/GenBank/DDBJ databases">
        <title>Whole genome sequence of Microlunatus phosphovorus NM-1.</title>
        <authorList>
            <person name="Hosoyama A."/>
            <person name="Sasaki K."/>
            <person name="Harada T."/>
            <person name="Igarashi R."/>
            <person name="Kawakoshi A."/>
            <person name="Sasagawa M."/>
            <person name="Fukada J."/>
            <person name="Nakamura S."/>
            <person name="Katano Y."/>
            <person name="Hanada S."/>
            <person name="Kamagata Y."/>
            <person name="Nakamura N."/>
            <person name="Yamazaki S."/>
            <person name="Fujita N."/>
        </authorList>
    </citation>
    <scope>NUCLEOTIDE SEQUENCE [LARGE SCALE GENOMIC DNA]</scope>
    <source>
        <strain evidence="15">ATCC 700054 / DSM 10555 / JCM 9379 / NBRC 101784 / NCIMB 13414 / VKM Ac-1990 / NM-1</strain>
    </source>
</reference>
<dbReference type="GO" id="GO:0005886">
    <property type="term" value="C:plasma membrane"/>
    <property type="evidence" value="ECO:0007669"/>
    <property type="project" value="UniProtKB-SubCell"/>
</dbReference>
<dbReference type="SMART" id="SM00382">
    <property type="entry name" value="AAA"/>
    <property type="match status" value="1"/>
</dbReference>
<keyword evidence="4 11" id="KW-0812">Transmembrane</keyword>
<evidence type="ECO:0000259" key="12">
    <source>
        <dbReference type="PROSITE" id="PS50893"/>
    </source>
</evidence>
<dbReference type="GO" id="GO:0015421">
    <property type="term" value="F:ABC-type oligopeptide transporter activity"/>
    <property type="evidence" value="ECO:0007669"/>
    <property type="project" value="TreeGrafter"/>
</dbReference>
<dbReference type="PANTHER" id="PTHR43394">
    <property type="entry name" value="ATP-DEPENDENT PERMEASE MDL1, MITOCHONDRIAL"/>
    <property type="match status" value="1"/>
</dbReference>
<dbReference type="STRING" id="1032480.MLP_03030"/>
<evidence type="ECO:0000256" key="7">
    <source>
        <dbReference type="ARBA" id="ARBA00022989"/>
    </source>
</evidence>
<dbReference type="InterPro" id="IPR003439">
    <property type="entry name" value="ABC_transporter-like_ATP-bd"/>
</dbReference>
<evidence type="ECO:0000259" key="13">
    <source>
        <dbReference type="PROSITE" id="PS50929"/>
    </source>
</evidence>
<accession>F5XIZ1</accession>
<evidence type="ECO:0000256" key="10">
    <source>
        <dbReference type="SAM" id="MobiDB-lite"/>
    </source>
</evidence>
<dbReference type="InterPro" id="IPR011527">
    <property type="entry name" value="ABC1_TM_dom"/>
</dbReference>
<evidence type="ECO:0000256" key="2">
    <source>
        <dbReference type="ARBA" id="ARBA00022448"/>
    </source>
</evidence>
<dbReference type="eggNOG" id="COG1132">
    <property type="taxonomic scope" value="Bacteria"/>
</dbReference>
<keyword evidence="7 11" id="KW-1133">Transmembrane helix</keyword>
<dbReference type="InterPro" id="IPR027417">
    <property type="entry name" value="P-loop_NTPase"/>
</dbReference>
<dbReference type="SUPFAM" id="SSF52540">
    <property type="entry name" value="P-loop containing nucleoside triphosphate hydrolases"/>
    <property type="match status" value="1"/>
</dbReference>
<dbReference type="SUPFAM" id="SSF90123">
    <property type="entry name" value="ABC transporter transmembrane region"/>
    <property type="match status" value="1"/>
</dbReference>
<feature type="region of interest" description="Disordered" evidence="10">
    <location>
        <begin position="1"/>
        <end position="23"/>
    </location>
</feature>
<dbReference type="Proteomes" id="UP000007947">
    <property type="component" value="Chromosome"/>
</dbReference>
<feature type="transmembrane region" description="Helical" evidence="11">
    <location>
        <begin position="105"/>
        <end position="127"/>
    </location>
</feature>
<dbReference type="CDD" id="cd18546">
    <property type="entry name" value="ABC_6TM_Rv0194_D2_like"/>
    <property type="match status" value="1"/>
</dbReference>
<feature type="transmembrane region" description="Helical" evidence="11">
    <location>
        <begin position="57"/>
        <end position="74"/>
    </location>
</feature>
<dbReference type="PROSITE" id="PS50929">
    <property type="entry name" value="ABC_TM1F"/>
    <property type="match status" value="1"/>
</dbReference>
<keyword evidence="15" id="KW-1185">Reference proteome</keyword>
<sequence length="627" mass="69125">MSSASPRREDVLERDRRDAERRGVEEWRGVAAEHNDEVAERASGLLKRRSRALLADLLRPYLKTVWLLVAVVVIENAARLSIPRLVQLGIDHGIPPLLNGGRGTVLYEIIAVMLVALVVQTISRMAFLRGAGKVGQQVLLELRRRLFTHFQKLDVRFHDRYTTGRVVSRLTNDIDAIMELLTGGFDGLVTAVLTMVGVGILLLTLDFQLGAVCLIGFPVLALLVRWFSRASSRAYRKVREYSALVIVQFVETMTGIRAVHAYRREPRNAEIFSGLAHRYQDANVRSFRLVAIFSPSVRLVGNITIGIVLLYGGWRVMHGEMTVGVLTAFLLYLRMFFEPMQEISQFYNTFQSASAALEKLSGVLEEDPTVREPEHPVSLPHARGTVRFERVRFSYVPEREVLPGLDLCVPAGQTVALVGTTGAGKTTIAKLMSRFYDPTSGEVLLDGVDLRQLSDADLRRAVVMVTQENFMFDGTIGGNIAFGRPSATQAEIEDAARAVGAHEFIAGLPEGYATDVGKRGSRLSAGQKQLVAFARAFLADPAVLILDEATSSLDVPSERLVQQALRTILADRTAVIIAHRLSTVEIADRVLVLEHGQIVEDGAPADLVDADGGRYASLHRAWRDSLA</sequence>
<keyword evidence="2" id="KW-0813">Transport</keyword>
<evidence type="ECO:0000313" key="14">
    <source>
        <dbReference type="EMBL" id="BAK33317.1"/>
    </source>
</evidence>
<keyword evidence="8 11" id="KW-0472">Membrane</keyword>
<dbReference type="PROSITE" id="PS00211">
    <property type="entry name" value="ABC_TRANSPORTER_1"/>
    <property type="match status" value="1"/>
</dbReference>
<feature type="transmembrane region" description="Helical" evidence="11">
    <location>
        <begin position="180"/>
        <end position="203"/>
    </location>
</feature>
<proteinExistence type="inferred from homology"/>
<dbReference type="InterPro" id="IPR039421">
    <property type="entry name" value="Type_1_exporter"/>
</dbReference>
<evidence type="ECO:0000256" key="9">
    <source>
        <dbReference type="ARBA" id="ARBA00061644"/>
    </source>
</evidence>
<dbReference type="RefSeq" id="WP_013861206.1">
    <property type="nucleotide sequence ID" value="NC_015635.1"/>
</dbReference>
<dbReference type="PANTHER" id="PTHR43394:SF1">
    <property type="entry name" value="ATP-BINDING CASSETTE SUB-FAMILY B MEMBER 10, MITOCHONDRIAL"/>
    <property type="match status" value="1"/>
</dbReference>
<dbReference type="InterPro" id="IPR003593">
    <property type="entry name" value="AAA+_ATPase"/>
</dbReference>
<dbReference type="Gene3D" id="3.40.50.300">
    <property type="entry name" value="P-loop containing nucleotide triphosphate hydrolases"/>
    <property type="match status" value="1"/>
</dbReference>
<evidence type="ECO:0000256" key="4">
    <source>
        <dbReference type="ARBA" id="ARBA00022692"/>
    </source>
</evidence>
<evidence type="ECO:0000256" key="1">
    <source>
        <dbReference type="ARBA" id="ARBA00004651"/>
    </source>
</evidence>
<dbReference type="GO" id="GO:0016887">
    <property type="term" value="F:ATP hydrolysis activity"/>
    <property type="evidence" value="ECO:0007669"/>
    <property type="project" value="InterPro"/>
</dbReference>
<dbReference type="FunFam" id="3.40.50.300:FF:000299">
    <property type="entry name" value="ABC transporter ATP-binding protein/permease"/>
    <property type="match status" value="1"/>
</dbReference>
<dbReference type="AlphaFoldDB" id="F5XIZ1"/>
<feature type="transmembrane region" description="Helical" evidence="11">
    <location>
        <begin position="287"/>
        <end position="311"/>
    </location>
</feature>
<evidence type="ECO:0000256" key="3">
    <source>
        <dbReference type="ARBA" id="ARBA00022475"/>
    </source>
</evidence>
<feature type="domain" description="ABC transmembrane type-1" evidence="13">
    <location>
        <begin position="66"/>
        <end position="352"/>
    </location>
</feature>
<dbReference type="Pfam" id="PF00664">
    <property type="entry name" value="ABC_membrane"/>
    <property type="match status" value="1"/>
</dbReference>
<dbReference type="EMBL" id="AP012204">
    <property type="protein sequence ID" value="BAK33317.1"/>
    <property type="molecule type" value="Genomic_DNA"/>
</dbReference>
<evidence type="ECO:0000256" key="6">
    <source>
        <dbReference type="ARBA" id="ARBA00022840"/>
    </source>
</evidence>
<organism evidence="14 15">
    <name type="scientific">Microlunatus phosphovorus (strain ATCC 700054 / DSM 10555 / JCM 9379 / NBRC 101784 / NCIMB 13414 / VKM Ac-1990 / NM-1)</name>
    <dbReference type="NCBI Taxonomy" id="1032480"/>
    <lineage>
        <taxon>Bacteria</taxon>
        <taxon>Bacillati</taxon>
        <taxon>Actinomycetota</taxon>
        <taxon>Actinomycetes</taxon>
        <taxon>Propionibacteriales</taxon>
        <taxon>Propionibacteriaceae</taxon>
        <taxon>Microlunatus</taxon>
    </lineage>
</organism>
<gene>
    <name evidence="14" type="ordered locus">MLP_03030</name>
</gene>
<evidence type="ECO:0000256" key="5">
    <source>
        <dbReference type="ARBA" id="ARBA00022741"/>
    </source>
</evidence>
<dbReference type="HOGENOM" id="CLU_000604_84_4_11"/>
<dbReference type="GO" id="GO:0005524">
    <property type="term" value="F:ATP binding"/>
    <property type="evidence" value="ECO:0007669"/>
    <property type="project" value="UniProtKB-KW"/>
</dbReference>
<dbReference type="InterPro" id="IPR017871">
    <property type="entry name" value="ABC_transporter-like_CS"/>
</dbReference>
<name>F5XIZ1_MICPN</name>
<feature type="domain" description="ABC transporter" evidence="12">
    <location>
        <begin position="386"/>
        <end position="620"/>
    </location>
</feature>
<dbReference type="Gene3D" id="1.20.1560.10">
    <property type="entry name" value="ABC transporter type 1, transmembrane domain"/>
    <property type="match status" value="1"/>
</dbReference>
<comment type="similarity">
    <text evidence="9">Belongs to the ABC transporter superfamily. Lipid exporter (TC 3.A.1.106) family.</text>
</comment>
<dbReference type="Pfam" id="PF00005">
    <property type="entry name" value="ABC_tran"/>
    <property type="match status" value="1"/>
</dbReference>
<dbReference type="KEGG" id="mph:MLP_03030"/>
<dbReference type="PROSITE" id="PS50893">
    <property type="entry name" value="ABC_TRANSPORTER_2"/>
    <property type="match status" value="1"/>
</dbReference>
<evidence type="ECO:0000313" key="15">
    <source>
        <dbReference type="Proteomes" id="UP000007947"/>
    </source>
</evidence>
<evidence type="ECO:0000256" key="11">
    <source>
        <dbReference type="SAM" id="Phobius"/>
    </source>
</evidence>
<keyword evidence="5" id="KW-0547">Nucleotide-binding</keyword>
<keyword evidence="3" id="KW-1003">Cell membrane</keyword>
<keyword evidence="6 14" id="KW-0067">ATP-binding</keyword>
<evidence type="ECO:0000256" key="8">
    <source>
        <dbReference type="ARBA" id="ARBA00023136"/>
    </source>
</evidence>
<feature type="transmembrane region" description="Helical" evidence="11">
    <location>
        <begin position="209"/>
        <end position="227"/>
    </location>
</feature>
<protein>
    <submittedName>
        <fullName evidence="14">Putative ABC transporter permease/ATP-binding protein</fullName>
    </submittedName>
</protein>
<dbReference type="OrthoDB" id="9806127at2"/>